<dbReference type="PANTHER" id="PTHR42893">
    <property type="entry name" value="PROTEIN DETOXIFICATION 44, CHLOROPLASTIC-RELATED"/>
    <property type="match status" value="1"/>
</dbReference>
<evidence type="ECO:0000256" key="3">
    <source>
        <dbReference type="ARBA" id="ARBA00022692"/>
    </source>
</evidence>
<dbReference type="InterPro" id="IPR002528">
    <property type="entry name" value="MATE_fam"/>
</dbReference>
<feature type="transmembrane region" description="Helical" evidence="6">
    <location>
        <begin position="365"/>
        <end position="387"/>
    </location>
</feature>
<protein>
    <submittedName>
        <fullName evidence="7">MATE efflux family protein</fullName>
    </submittedName>
</protein>
<dbReference type="STRING" id="41431.PCC8801_2494"/>
<reference evidence="8" key="1">
    <citation type="journal article" date="2011" name="MBio">
        <title>Novel metabolic attributes of the genus Cyanothece, comprising a group of unicellular nitrogen-fixing Cyanobacteria.</title>
        <authorList>
            <person name="Bandyopadhyay A."/>
            <person name="Elvitigala T."/>
            <person name="Welsh E."/>
            <person name="Stockel J."/>
            <person name="Liberton M."/>
            <person name="Min H."/>
            <person name="Sherman L.A."/>
            <person name="Pakrasi H.B."/>
        </authorList>
    </citation>
    <scope>NUCLEOTIDE SEQUENCE [LARGE SCALE GENOMIC DNA]</scope>
    <source>
        <strain evidence="8">PCC 8801</strain>
    </source>
</reference>
<keyword evidence="3 6" id="KW-0812">Transmembrane</keyword>
<organism evidence="7 8">
    <name type="scientific">Rippkaea orientalis (strain PCC 8801 / RF-1)</name>
    <name type="common">Cyanothece sp. (strain PCC 8801)</name>
    <dbReference type="NCBI Taxonomy" id="41431"/>
    <lineage>
        <taxon>Bacteria</taxon>
        <taxon>Bacillati</taxon>
        <taxon>Cyanobacteriota</taxon>
        <taxon>Cyanophyceae</taxon>
        <taxon>Oscillatoriophycideae</taxon>
        <taxon>Chroococcales</taxon>
        <taxon>Aphanothecaceae</taxon>
        <taxon>Rippkaea</taxon>
        <taxon>Rippkaea orientalis</taxon>
    </lineage>
</organism>
<dbReference type="EMBL" id="CP001287">
    <property type="protein sequence ID" value="ACK66503.1"/>
    <property type="molecule type" value="Genomic_DNA"/>
</dbReference>
<dbReference type="GO" id="GO:0005886">
    <property type="term" value="C:plasma membrane"/>
    <property type="evidence" value="ECO:0007669"/>
    <property type="project" value="TreeGrafter"/>
</dbReference>
<keyword evidence="8" id="KW-1185">Reference proteome</keyword>
<dbReference type="GO" id="GO:0042910">
    <property type="term" value="F:xenobiotic transmembrane transporter activity"/>
    <property type="evidence" value="ECO:0007669"/>
    <property type="project" value="InterPro"/>
</dbReference>
<feature type="transmembrane region" description="Helical" evidence="6">
    <location>
        <begin position="322"/>
        <end position="345"/>
    </location>
</feature>
<feature type="transmembrane region" description="Helical" evidence="6">
    <location>
        <begin position="421"/>
        <end position="440"/>
    </location>
</feature>
<feature type="transmembrane region" description="Helical" evidence="6">
    <location>
        <begin position="253"/>
        <end position="272"/>
    </location>
</feature>
<dbReference type="HOGENOM" id="CLU_012893_16_0_3"/>
<dbReference type="OrthoDB" id="9776324at2"/>
<feature type="transmembrane region" description="Helical" evidence="6">
    <location>
        <begin position="149"/>
        <end position="167"/>
    </location>
</feature>
<dbReference type="Pfam" id="PF01554">
    <property type="entry name" value="MatE"/>
    <property type="match status" value="2"/>
</dbReference>
<feature type="transmembrane region" description="Helical" evidence="6">
    <location>
        <begin position="24"/>
        <end position="49"/>
    </location>
</feature>
<dbReference type="Proteomes" id="UP000008204">
    <property type="component" value="Chromosome"/>
</dbReference>
<evidence type="ECO:0000313" key="7">
    <source>
        <dbReference type="EMBL" id="ACK66503.1"/>
    </source>
</evidence>
<sequence length="477" mass="52023">MQFLWFNRKLLIESLNLPSFFDRFLRLAFINILSNLMVPLAGLLSVAFLGHLGEIRHLAGVTLATIIFNYLYRALGFLRIATTGITAQAEGRDARDDVLLALLRNGLLALILGLGILLLQYPLGIIGFSLLSAAPMVKSSALAYYDTRILGAPAVLLNFVLIGWFLGREKSGKVLLMSIVGNGANIVLDYLLIIHLGLESGGAGLATSISQLLMCLVGLILVCREVKLQEIVKVSEQLKLSAFNNTLILNRDLFIRTLVFLSAFSLFTNLSALMGTETLAENAVLLQVFSLVVYLIDGLAFATESLAGNFKGQEATENFLPLLKLAGTIGFIFGLSSATAFILFPEPLFTLLTNHQELFSYLNSHVFWLLPVLGFGSIAFILDGYFLGLAEGRLIRNTALISTFVGFIPLAIIAWQCHNSSWLWLALSCFMLTRAVLLSLQVPKTLKHSNLIENESSATSMANSPFSIGSPVVSGNR</sequence>
<dbReference type="NCBIfam" id="TIGR00797">
    <property type="entry name" value="matE"/>
    <property type="match status" value="1"/>
</dbReference>
<feature type="transmembrane region" description="Helical" evidence="6">
    <location>
        <begin position="284"/>
        <end position="302"/>
    </location>
</feature>
<comment type="similarity">
    <text evidence="2">Belongs to the multi antimicrobial extrusion (MATE) (TC 2.A.66.1) family.</text>
</comment>
<keyword evidence="4 6" id="KW-1133">Transmembrane helix</keyword>
<dbReference type="GO" id="GO:0015297">
    <property type="term" value="F:antiporter activity"/>
    <property type="evidence" value="ECO:0007669"/>
    <property type="project" value="InterPro"/>
</dbReference>
<proteinExistence type="inferred from homology"/>
<evidence type="ECO:0000256" key="6">
    <source>
        <dbReference type="SAM" id="Phobius"/>
    </source>
</evidence>
<feature type="transmembrane region" description="Helical" evidence="6">
    <location>
        <begin position="394"/>
        <end position="415"/>
    </location>
</feature>
<feature type="transmembrane region" description="Helical" evidence="6">
    <location>
        <begin position="107"/>
        <end position="129"/>
    </location>
</feature>
<dbReference type="NCBIfam" id="NF041358">
    <property type="entry name" value="GntT_guanitoxin"/>
    <property type="match status" value="1"/>
</dbReference>
<feature type="transmembrane region" description="Helical" evidence="6">
    <location>
        <begin position="202"/>
        <end position="223"/>
    </location>
</feature>
<dbReference type="eggNOG" id="COG0534">
    <property type="taxonomic scope" value="Bacteria"/>
</dbReference>
<evidence type="ECO:0000256" key="5">
    <source>
        <dbReference type="ARBA" id="ARBA00023136"/>
    </source>
</evidence>
<name>B7K3W3_RIPO1</name>
<dbReference type="RefSeq" id="WP_012595770.1">
    <property type="nucleotide sequence ID" value="NC_011726.1"/>
</dbReference>
<gene>
    <name evidence="7" type="ordered locus">PCC8801_2494</name>
</gene>
<dbReference type="AlphaFoldDB" id="B7K3W3"/>
<feature type="transmembrane region" description="Helical" evidence="6">
    <location>
        <begin position="55"/>
        <end position="72"/>
    </location>
</feature>
<dbReference type="KEGG" id="cyp:PCC8801_2494"/>
<evidence type="ECO:0000313" key="8">
    <source>
        <dbReference type="Proteomes" id="UP000008204"/>
    </source>
</evidence>
<evidence type="ECO:0000256" key="2">
    <source>
        <dbReference type="ARBA" id="ARBA00010199"/>
    </source>
</evidence>
<dbReference type="InterPro" id="IPR044644">
    <property type="entry name" value="DinF-like"/>
</dbReference>
<comment type="subcellular location">
    <subcellularLocation>
        <location evidence="1">Membrane</location>
        <topology evidence="1">Multi-pass membrane protein</topology>
    </subcellularLocation>
</comment>
<evidence type="ECO:0000256" key="1">
    <source>
        <dbReference type="ARBA" id="ARBA00004141"/>
    </source>
</evidence>
<dbReference type="PANTHER" id="PTHR42893:SF46">
    <property type="entry name" value="PROTEIN DETOXIFICATION 44, CHLOROPLASTIC"/>
    <property type="match status" value="1"/>
</dbReference>
<dbReference type="CDD" id="cd13136">
    <property type="entry name" value="MATE_DinF_like"/>
    <property type="match status" value="1"/>
</dbReference>
<feature type="transmembrane region" description="Helical" evidence="6">
    <location>
        <begin position="174"/>
        <end position="196"/>
    </location>
</feature>
<accession>B7K3W3</accession>
<keyword evidence="5 6" id="KW-0472">Membrane</keyword>
<evidence type="ECO:0000256" key="4">
    <source>
        <dbReference type="ARBA" id="ARBA00022989"/>
    </source>
</evidence>